<dbReference type="GeneID" id="115875679"/>
<evidence type="ECO:0000256" key="1">
    <source>
        <dbReference type="SAM" id="MobiDB-lite"/>
    </source>
</evidence>
<dbReference type="RefSeq" id="XP_030747070.1">
    <property type="nucleotide sequence ID" value="XM_030891210.1"/>
</dbReference>
<dbReference type="AlphaFoldDB" id="A0A6J2X7V1"/>
<evidence type="ECO:0000313" key="2">
    <source>
        <dbReference type="Proteomes" id="UP000504635"/>
    </source>
</evidence>
<name>A0A6J2X7V1_SITOR</name>
<accession>A0A6J2X7V1</accession>
<organism evidence="2 3">
    <name type="scientific">Sitophilus oryzae</name>
    <name type="common">Rice weevil</name>
    <name type="synonym">Curculio oryzae</name>
    <dbReference type="NCBI Taxonomy" id="7048"/>
    <lineage>
        <taxon>Eukaryota</taxon>
        <taxon>Metazoa</taxon>
        <taxon>Ecdysozoa</taxon>
        <taxon>Arthropoda</taxon>
        <taxon>Hexapoda</taxon>
        <taxon>Insecta</taxon>
        <taxon>Pterygota</taxon>
        <taxon>Neoptera</taxon>
        <taxon>Endopterygota</taxon>
        <taxon>Coleoptera</taxon>
        <taxon>Polyphaga</taxon>
        <taxon>Cucujiformia</taxon>
        <taxon>Curculionidae</taxon>
        <taxon>Dryophthorinae</taxon>
        <taxon>Sitophilus</taxon>
    </lineage>
</organism>
<gene>
    <name evidence="3" type="primary">LOC115875679</name>
</gene>
<reference evidence="3" key="1">
    <citation type="submission" date="2025-08" db="UniProtKB">
        <authorList>
            <consortium name="RefSeq"/>
        </authorList>
    </citation>
    <scope>IDENTIFICATION</scope>
    <source>
        <tissue evidence="3">Gonads</tissue>
    </source>
</reference>
<dbReference type="PANTHER" id="PTHR11439">
    <property type="entry name" value="GAG-POL-RELATED RETROTRANSPOSON"/>
    <property type="match status" value="1"/>
</dbReference>
<keyword evidence="2" id="KW-1185">Reference proteome</keyword>
<sequence>MSTAKTVAIPAEPGSHLSKPPDCNQLEIQSTVPYREAVGSLLFVAQGVSRPDIEYSVNRASQFLTNYREEHRQAVKRIIRYLEGTINFGIVYGHSGSDELIGYTDADYTGCIQTRRSTSGFTFLFAGGPVRSRVQFPFPQQNLSTSP</sequence>
<feature type="region of interest" description="Disordered" evidence="1">
    <location>
        <begin position="1"/>
        <end position="21"/>
    </location>
</feature>
<dbReference type="PANTHER" id="PTHR11439:SF491">
    <property type="entry name" value="INTEGRASE CATALYTIC DOMAIN-CONTAINING PROTEIN"/>
    <property type="match status" value="1"/>
</dbReference>
<dbReference type="OrthoDB" id="6767962at2759"/>
<dbReference type="Proteomes" id="UP000504635">
    <property type="component" value="Unplaced"/>
</dbReference>
<dbReference type="InParanoid" id="A0A6J2X7V1"/>
<evidence type="ECO:0000313" key="3">
    <source>
        <dbReference type="RefSeq" id="XP_030747070.1"/>
    </source>
</evidence>
<dbReference type="KEGG" id="soy:115875679"/>
<protein>
    <submittedName>
        <fullName evidence="3">Uncharacterized protein LOC115875679</fullName>
    </submittedName>
</protein>
<proteinExistence type="predicted"/>